<name>A0ABQ3UC37_STRHY</name>
<dbReference type="InterPro" id="IPR036388">
    <property type="entry name" value="WH-like_DNA-bd_sf"/>
</dbReference>
<keyword evidence="3" id="KW-0731">Sigma factor</keyword>
<dbReference type="PANTHER" id="PTHR43133:SF52">
    <property type="entry name" value="ECF RNA POLYMERASE SIGMA FACTOR SIGL"/>
    <property type="match status" value="1"/>
</dbReference>
<dbReference type="CDD" id="cd06171">
    <property type="entry name" value="Sigma70_r4"/>
    <property type="match status" value="1"/>
</dbReference>
<dbReference type="InterPro" id="IPR013249">
    <property type="entry name" value="RNA_pol_sigma70_r4_t2"/>
</dbReference>
<feature type="domain" description="RNA polymerase sigma factor 70 region 4 type 2" evidence="7">
    <location>
        <begin position="114"/>
        <end position="164"/>
    </location>
</feature>
<evidence type="ECO:0000259" key="6">
    <source>
        <dbReference type="Pfam" id="PF04542"/>
    </source>
</evidence>
<feature type="domain" description="RNA polymerase sigma-70 region 2" evidence="6">
    <location>
        <begin position="16"/>
        <end position="55"/>
    </location>
</feature>
<comment type="similarity">
    <text evidence="1">Belongs to the sigma-70 factor family. ECF subfamily.</text>
</comment>
<dbReference type="PANTHER" id="PTHR43133">
    <property type="entry name" value="RNA POLYMERASE ECF-TYPE SIGMA FACTO"/>
    <property type="match status" value="1"/>
</dbReference>
<evidence type="ECO:0000259" key="7">
    <source>
        <dbReference type="Pfam" id="PF08281"/>
    </source>
</evidence>
<organism evidence="8 9">
    <name type="scientific">Streptomyces hygroscopicus</name>
    <dbReference type="NCBI Taxonomy" id="1912"/>
    <lineage>
        <taxon>Bacteria</taxon>
        <taxon>Bacillati</taxon>
        <taxon>Actinomycetota</taxon>
        <taxon>Actinomycetes</taxon>
        <taxon>Kitasatosporales</taxon>
        <taxon>Streptomycetaceae</taxon>
        <taxon>Streptomyces</taxon>
        <taxon>Streptomyces violaceusniger group</taxon>
    </lineage>
</organism>
<dbReference type="InterPro" id="IPR014284">
    <property type="entry name" value="RNA_pol_sigma-70_dom"/>
</dbReference>
<dbReference type="Pfam" id="PF08281">
    <property type="entry name" value="Sigma70_r4_2"/>
    <property type="match status" value="1"/>
</dbReference>
<dbReference type="Gene3D" id="1.10.10.10">
    <property type="entry name" value="Winged helix-like DNA-binding domain superfamily/Winged helix DNA-binding domain"/>
    <property type="match status" value="1"/>
</dbReference>
<accession>A0ABQ3UC37</accession>
<dbReference type="NCBIfam" id="TIGR02937">
    <property type="entry name" value="sigma70-ECF"/>
    <property type="match status" value="1"/>
</dbReference>
<dbReference type="InterPro" id="IPR013325">
    <property type="entry name" value="RNA_pol_sigma_r2"/>
</dbReference>
<dbReference type="Pfam" id="PF04542">
    <property type="entry name" value="Sigma70_r2"/>
    <property type="match status" value="1"/>
</dbReference>
<dbReference type="Proteomes" id="UP001054854">
    <property type="component" value="Unassembled WGS sequence"/>
</dbReference>
<evidence type="ECO:0000313" key="8">
    <source>
        <dbReference type="EMBL" id="GHJ33087.1"/>
    </source>
</evidence>
<evidence type="ECO:0000313" key="9">
    <source>
        <dbReference type="Proteomes" id="UP001054854"/>
    </source>
</evidence>
<keyword evidence="5" id="KW-0804">Transcription</keyword>
<keyword evidence="4" id="KW-0238">DNA-binding</keyword>
<comment type="caution">
    <text evidence="8">The sequence shown here is derived from an EMBL/GenBank/DDBJ whole genome shotgun (WGS) entry which is preliminary data.</text>
</comment>
<proteinExistence type="inferred from homology"/>
<gene>
    <name evidence="8" type="ORF">TPA0910_75200</name>
</gene>
<dbReference type="EMBL" id="BNEK01000005">
    <property type="protein sequence ID" value="GHJ33087.1"/>
    <property type="molecule type" value="Genomic_DNA"/>
</dbReference>
<dbReference type="SUPFAM" id="SSF88659">
    <property type="entry name" value="Sigma3 and sigma4 domains of RNA polymerase sigma factors"/>
    <property type="match status" value="1"/>
</dbReference>
<dbReference type="InterPro" id="IPR013324">
    <property type="entry name" value="RNA_pol_sigma_r3/r4-like"/>
</dbReference>
<dbReference type="Gene3D" id="1.10.1740.10">
    <property type="match status" value="1"/>
</dbReference>
<evidence type="ECO:0000256" key="2">
    <source>
        <dbReference type="ARBA" id="ARBA00023015"/>
    </source>
</evidence>
<evidence type="ECO:0000256" key="5">
    <source>
        <dbReference type="ARBA" id="ARBA00023163"/>
    </source>
</evidence>
<protein>
    <submittedName>
        <fullName evidence="8">RNA polymerase sigma factor</fullName>
    </submittedName>
</protein>
<reference evidence="8" key="1">
    <citation type="submission" date="2024-05" db="EMBL/GenBank/DDBJ databases">
        <title>Whole genome shotgun sequence of Streptomyces hygroscopicus NBRC 113678.</title>
        <authorList>
            <person name="Komaki H."/>
            <person name="Tamura T."/>
        </authorList>
    </citation>
    <scope>NUCLEOTIDE SEQUENCE</scope>
    <source>
        <strain evidence="8">N11-34</strain>
    </source>
</reference>
<evidence type="ECO:0000256" key="1">
    <source>
        <dbReference type="ARBA" id="ARBA00010641"/>
    </source>
</evidence>
<dbReference type="InterPro" id="IPR039425">
    <property type="entry name" value="RNA_pol_sigma-70-like"/>
</dbReference>
<keyword evidence="2" id="KW-0805">Transcription regulation</keyword>
<dbReference type="SUPFAM" id="SSF88946">
    <property type="entry name" value="Sigma2 domain of RNA polymerase sigma factors"/>
    <property type="match status" value="1"/>
</dbReference>
<keyword evidence="9" id="KW-1185">Reference proteome</keyword>
<dbReference type="RefSeq" id="WP_060948710.1">
    <property type="nucleotide sequence ID" value="NZ_BBON01000021.1"/>
</dbReference>
<evidence type="ECO:0000256" key="4">
    <source>
        <dbReference type="ARBA" id="ARBA00023125"/>
    </source>
</evidence>
<dbReference type="InterPro" id="IPR007627">
    <property type="entry name" value="RNA_pol_sigma70_r2"/>
</dbReference>
<evidence type="ECO:0000256" key="3">
    <source>
        <dbReference type="ARBA" id="ARBA00023082"/>
    </source>
</evidence>
<sequence>MNIRVTTDADAYVTTLYQRHGSALHRWATRMLGGDWHRAEDIVQEVAIRAWQRPMDVGPMDHTARPRLLTVAGDLVTDGHRTRPEPPVERADEAELARLAVPDAADQTLTAQVVMGAMGELTPRQREVLLHLYYLGHSVGQAARSLGVPPGTVKSRTYYALRALREALRERGVTAC</sequence>